<comment type="caution">
    <text evidence="1">The sequence shown here is derived from an EMBL/GenBank/DDBJ whole genome shotgun (WGS) entry which is preliminary data.</text>
</comment>
<sequence length="150" mass="16502">MRITDYPAPSRIVDEEGVDYRLRFQSRRSGNRAPGQLVTIPIGADQAPPITLTRDDVTLANLDAELSRWTEWPVRIASSPGRHMPEITLNEPPRRLVGAGLQHPPGRHLISAAQQVKNRPGIRYVVHDVSRLPVSAVRLRRGAGLAAGSP</sequence>
<evidence type="ECO:0000313" key="1">
    <source>
        <dbReference type="EMBL" id="KKE98265.1"/>
    </source>
</evidence>
<reference evidence="1 2" key="1">
    <citation type="journal article" date="2015" name="Genome Announc.">
        <title>Draft Genome Sequence of Mycobacterium obuense Strain UC1, Isolated from Patient Sputum.</title>
        <authorList>
            <person name="Greninger A.L."/>
            <person name="Cunningham G."/>
            <person name="Hsu E.D."/>
            <person name="Yu J.M."/>
            <person name="Chiu C.Y."/>
            <person name="Miller S."/>
        </authorList>
    </citation>
    <scope>NUCLEOTIDE SEQUENCE [LARGE SCALE GENOMIC DNA]</scope>
    <source>
        <strain evidence="1 2">UC1</strain>
    </source>
</reference>
<keyword evidence="2" id="KW-1185">Reference proteome</keyword>
<protein>
    <submittedName>
        <fullName evidence="1">Uncharacterized protein</fullName>
    </submittedName>
</protein>
<dbReference type="RefSeq" id="WP_046366780.1">
    <property type="nucleotide sequence ID" value="NZ_CALTXN010000070.1"/>
</dbReference>
<accession>A0A0M2JP84</accession>
<dbReference type="OrthoDB" id="9986945at2"/>
<dbReference type="EMBL" id="LAUZ02000185">
    <property type="protein sequence ID" value="KKE98265.1"/>
    <property type="molecule type" value="Genomic_DNA"/>
</dbReference>
<gene>
    <name evidence="1" type="ORF">WN67_30215</name>
</gene>
<organism evidence="1 2">
    <name type="scientific">Mycolicibacterium obuense</name>
    <dbReference type="NCBI Taxonomy" id="1807"/>
    <lineage>
        <taxon>Bacteria</taxon>
        <taxon>Bacillati</taxon>
        <taxon>Actinomycetota</taxon>
        <taxon>Actinomycetes</taxon>
        <taxon>Mycobacteriales</taxon>
        <taxon>Mycobacteriaceae</taxon>
        <taxon>Mycolicibacterium</taxon>
    </lineage>
</organism>
<dbReference type="PATRIC" id="fig|1807.13.peg.6306"/>
<name>A0A0M2JP84_9MYCO</name>
<proteinExistence type="predicted"/>
<evidence type="ECO:0000313" key="2">
    <source>
        <dbReference type="Proteomes" id="UP000034150"/>
    </source>
</evidence>
<dbReference type="Proteomes" id="UP000034150">
    <property type="component" value="Unassembled WGS sequence"/>
</dbReference>
<dbReference type="AlphaFoldDB" id="A0A0M2JP84"/>